<dbReference type="InterPro" id="IPR050430">
    <property type="entry name" value="Peptidase_S1"/>
</dbReference>
<keyword evidence="2" id="KW-1015">Disulfide bond</keyword>
<organism evidence="3 4">
    <name type="scientific">Streptomyces albus</name>
    <dbReference type="NCBI Taxonomy" id="1888"/>
    <lineage>
        <taxon>Bacteria</taxon>
        <taxon>Bacillati</taxon>
        <taxon>Actinomycetota</taxon>
        <taxon>Actinomycetes</taxon>
        <taxon>Kitasatosporales</taxon>
        <taxon>Streptomycetaceae</taxon>
        <taxon>Streptomyces</taxon>
    </lineage>
</organism>
<dbReference type="EMBL" id="RCIY01000069">
    <property type="protein sequence ID" value="TGG80334.1"/>
    <property type="molecule type" value="Genomic_DNA"/>
</dbReference>
<dbReference type="Pfam" id="PF00089">
    <property type="entry name" value="Trypsin"/>
    <property type="match status" value="1"/>
</dbReference>
<dbReference type="InterPro" id="IPR033116">
    <property type="entry name" value="TRYPSIN_SER"/>
</dbReference>
<dbReference type="AlphaFoldDB" id="A0A6C1CDF8"/>
<dbReference type="CDD" id="cd00190">
    <property type="entry name" value="Tryp_SPc"/>
    <property type="match status" value="1"/>
</dbReference>
<dbReference type="InterPro" id="IPR009003">
    <property type="entry name" value="Peptidase_S1_PA"/>
</dbReference>
<evidence type="ECO:0000313" key="3">
    <source>
        <dbReference type="EMBL" id="TGG80334.1"/>
    </source>
</evidence>
<comment type="similarity">
    <text evidence="1">Belongs to the peptidase S1 family.</text>
</comment>
<accession>A0A6C1CDF8</accession>
<dbReference type="PROSITE" id="PS50240">
    <property type="entry name" value="TRYPSIN_DOM"/>
    <property type="match status" value="1"/>
</dbReference>
<gene>
    <name evidence="3" type="ORF">D8771_21145</name>
</gene>
<evidence type="ECO:0000256" key="2">
    <source>
        <dbReference type="ARBA" id="ARBA00023157"/>
    </source>
</evidence>
<evidence type="ECO:0000256" key="1">
    <source>
        <dbReference type="ARBA" id="ARBA00007664"/>
    </source>
</evidence>
<keyword evidence="3" id="KW-0378">Hydrolase</keyword>
<dbReference type="GO" id="GO:0006508">
    <property type="term" value="P:proteolysis"/>
    <property type="evidence" value="ECO:0007669"/>
    <property type="project" value="UniProtKB-KW"/>
</dbReference>
<keyword evidence="3" id="KW-0645">Protease</keyword>
<dbReference type="SUPFAM" id="SSF50494">
    <property type="entry name" value="Trypsin-like serine proteases"/>
    <property type="match status" value="1"/>
</dbReference>
<dbReference type="Gene3D" id="2.40.10.10">
    <property type="entry name" value="Trypsin-like serine proteases"/>
    <property type="match status" value="1"/>
</dbReference>
<reference evidence="3 4" key="1">
    <citation type="submission" date="2018-10" db="EMBL/GenBank/DDBJ databases">
        <title>Isolation of pseudouridimycin from Streptomyces albus DSM 40763.</title>
        <authorList>
            <person name="Rosenqvist P."/>
            <person name="Metsae-Ketelae M."/>
            <person name="Virta P."/>
        </authorList>
    </citation>
    <scope>NUCLEOTIDE SEQUENCE [LARGE SCALE GENOMIC DNA]</scope>
    <source>
        <strain evidence="3 4">DSM 40763</strain>
    </source>
</reference>
<dbReference type="InterPro" id="IPR001314">
    <property type="entry name" value="Peptidase_S1A"/>
</dbReference>
<name>A0A6C1CDF8_9ACTN</name>
<proteinExistence type="inferred from homology"/>
<evidence type="ECO:0000313" key="4">
    <source>
        <dbReference type="Proteomes" id="UP000298111"/>
    </source>
</evidence>
<dbReference type="PRINTS" id="PR00722">
    <property type="entry name" value="CHYMOTRYPSIN"/>
</dbReference>
<protein>
    <submittedName>
        <fullName evidence="3">Serine protease</fullName>
    </submittedName>
</protein>
<dbReference type="Proteomes" id="UP000298111">
    <property type="component" value="Unassembled WGS sequence"/>
</dbReference>
<dbReference type="PANTHER" id="PTHR24276">
    <property type="entry name" value="POLYSERASE-RELATED"/>
    <property type="match status" value="1"/>
</dbReference>
<dbReference type="PROSITE" id="PS00134">
    <property type="entry name" value="TRYPSIN_HIS"/>
    <property type="match status" value="1"/>
</dbReference>
<dbReference type="PANTHER" id="PTHR24276:SF98">
    <property type="entry name" value="FI18310P1-RELATED"/>
    <property type="match status" value="1"/>
</dbReference>
<dbReference type="FunFam" id="2.40.10.10:FF:000002">
    <property type="entry name" value="Transmembrane protease serine"/>
    <property type="match status" value="1"/>
</dbReference>
<comment type="caution">
    <text evidence="3">The sequence shown here is derived from an EMBL/GenBank/DDBJ whole genome shotgun (WGS) entry which is preliminary data.</text>
</comment>
<sequence length="330" mass="33643">MRWRRTRVIRIASGRGRRRLVLGAALIAALAAPTVPQGAVAAESAAERPVHAPGQVSGPAAREGGAGRVLGAAAHDQDPDRAVIGGAPVRAESHPWVVALSSRSRFGPQRSGQFCGGAVVGPRTAITAAHCLSREVLGADPSQVTDLRVITGRTDLTGTAGKEIPVESSRVNPDYDPVTNKGDIAVLRLASPLPQGSVLPMAQKGDAVHQSGTAATVYGWGDTTGRGTYATSLHATRVRVLADTDCSRAYPGSSEGTYDPATMLCAGLKQGGRDACQGDSGGPLVAQGKLVGLVSWGIGCGEPGRPGVYTRVSALQSVVQAEDAGVPAGA</sequence>
<dbReference type="SMART" id="SM00020">
    <property type="entry name" value="Tryp_SPc"/>
    <property type="match status" value="1"/>
</dbReference>
<dbReference type="InterPro" id="IPR043504">
    <property type="entry name" value="Peptidase_S1_PA_chymotrypsin"/>
</dbReference>
<dbReference type="InterPro" id="IPR001254">
    <property type="entry name" value="Trypsin_dom"/>
</dbReference>
<dbReference type="InterPro" id="IPR018114">
    <property type="entry name" value="TRYPSIN_HIS"/>
</dbReference>
<dbReference type="PROSITE" id="PS00135">
    <property type="entry name" value="TRYPSIN_SER"/>
    <property type="match status" value="1"/>
</dbReference>
<dbReference type="GO" id="GO:0004252">
    <property type="term" value="F:serine-type endopeptidase activity"/>
    <property type="evidence" value="ECO:0007669"/>
    <property type="project" value="InterPro"/>
</dbReference>